<dbReference type="GO" id="GO:0046872">
    <property type="term" value="F:metal ion binding"/>
    <property type="evidence" value="ECO:0007669"/>
    <property type="project" value="UniProtKB-KW"/>
</dbReference>
<dbReference type="GO" id="GO:0020037">
    <property type="term" value="F:heme binding"/>
    <property type="evidence" value="ECO:0007669"/>
    <property type="project" value="InterPro"/>
</dbReference>
<dbReference type="AlphaFoldDB" id="A0A2P0QJD8"/>
<accession>A0A2P0QJD8</accession>
<keyword evidence="1 4" id="KW-0349">Heme</keyword>
<evidence type="ECO:0000256" key="2">
    <source>
        <dbReference type="ARBA" id="ARBA00022723"/>
    </source>
</evidence>
<evidence type="ECO:0000256" key="3">
    <source>
        <dbReference type="ARBA" id="ARBA00023004"/>
    </source>
</evidence>
<reference evidence="6" key="1">
    <citation type="submission" date="2016-12" db="EMBL/GenBank/DDBJ databases">
        <title>Arsenic respiratory pathways in the anoxic pelagic waters of the Pacific Ocean.</title>
        <authorList>
            <person name="Saunders J.K."/>
            <person name="Fuchsman C.A."/>
            <person name="McKay C."/>
            <person name="Rocap G."/>
        </authorList>
    </citation>
    <scope>NUCLEOTIDE SEQUENCE</scope>
</reference>
<dbReference type="GO" id="GO:0009055">
    <property type="term" value="F:electron transfer activity"/>
    <property type="evidence" value="ECO:0007669"/>
    <property type="project" value="InterPro"/>
</dbReference>
<keyword evidence="3 4" id="KW-0408">Iron</keyword>
<dbReference type="Gene3D" id="1.10.760.10">
    <property type="entry name" value="Cytochrome c-like domain"/>
    <property type="match status" value="1"/>
</dbReference>
<evidence type="ECO:0000313" key="6">
    <source>
        <dbReference type="EMBL" id="ART90571.1"/>
    </source>
</evidence>
<evidence type="ECO:0000256" key="4">
    <source>
        <dbReference type="PROSITE-ProRule" id="PRU00433"/>
    </source>
</evidence>
<dbReference type="InterPro" id="IPR036909">
    <property type="entry name" value="Cyt_c-like_dom_sf"/>
</dbReference>
<keyword evidence="2 4" id="KW-0479">Metal-binding</keyword>
<name>A0A2P0QJD8_9PROT</name>
<dbReference type="Pfam" id="PF13442">
    <property type="entry name" value="Cytochrome_CBB3"/>
    <property type="match status" value="1"/>
</dbReference>
<protein>
    <submittedName>
        <fullName evidence="6">Cytochrome C oxidase, cbb3-type, subunit III</fullName>
    </submittedName>
</protein>
<dbReference type="PROSITE" id="PS51007">
    <property type="entry name" value="CYTC"/>
    <property type="match status" value="1"/>
</dbReference>
<sequence length="96" mass="10424">MEQVFKFYCSQCHGDGGKGDGLNVSPEFPVNPRNFTNAEEMNKLSNADIKNVILDGGPSAGKSPMMPPWSQTLKEEDIDALVLHLRTLCACEGKPG</sequence>
<dbReference type="InterPro" id="IPR009056">
    <property type="entry name" value="Cyt_c-like_dom"/>
</dbReference>
<organism evidence="6">
    <name type="scientific">uncultured Pseudomonadota bacterium</name>
    <dbReference type="NCBI Taxonomy" id="153809"/>
    <lineage>
        <taxon>Bacteria</taxon>
        <taxon>Pseudomonadati</taxon>
        <taxon>Pseudomonadota</taxon>
        <taxon>environmental samples</taxon>
    </lineage>
</organism>
<dbReference type="EMBL" id="KY400105">
    <property type="protein sequence ID" value="ART90571.1"/>
    <property type="molecule type" value="Genomic_DNA"/>
</dbReference>
<evidence type="ECO:0000259" key="5">
    <source>
        <dbReference type="PROSITE" id="PS51007"/>
    </source>
</evidence>
<dbReference type="SUPFAM" id="SSF46626">
    <property type="entry name" value="Cytochrome c"/>
    <property type="match status" value="1"/>
</dbReference>
<evidence type="ECO:0000256" key="1">
    <source>
        <dbReference type="ARBA" id="ARBA00022617"/>
    </source>
</evidence>
<proteinExistence type="predicted"/>
<feature type="domain" description="Cytochrome c" evidence="5">
    <location>
        <begin position="1"/>
        <end position="89"/>
    </location>
</feature>